<dbReference type="PROSITE" id="PS00178">
    <property type="entry name" value="AA_TRNA_LIGASE_I"/>
    <property type="match status" value="1"/>
</dbReference>
<sequence>MPGSDYTILARFCHNLLDVECRGDSPLLDAHLIRLSVRGLFSESGVWERDYKAETRRRVEQWWHVIPFSRKKFYVLSMFPYPSGRLHMGHVRVYTISDTISHFQRMRGHQVLNPMGWDAFGLPAENAAIERGLDPEDWTKSNIESMRKQLDSLGLCFNWDREVILVLTQHLFPRELIEWSPVSGLLIQNSVLQPLLDALADLPEWYGVKSMQANWIGDCSGCFFNHIMKVDGRDSGEVLAAYTGSPEAVFGAAYVSVLPSHRLLHGSSALKTALLRALRPGRDSLTEVTALNVFTGREVPVVISSKKEFDGHLDTVMGIPDSSEEEAELAQSLGLSWISVLKTEQDGTQTLINSDEFTGQSRAEAFNSVTQKARERNAGGYLTSAKLRDWLISRQRYWGTPIPIVHCSACGPVPVPVEELPVTLPKVSSLSGKGASPLKTAQDWLRCQCPRCKGPAERETDTMDTFVDSSWYYFRYTDPQNPLRPFEHSRADHWMPVDVYIGGKEHAVMHLYYARFLSHFCRDQGMVSHREPFRKLLVQGLIKGQTFRVAETGQYLTKEDIDFSGPEPIQRDSGSRLQVTWEKMSKSKQNGLDPQEVLQQYGLDTMRLYLLYAAPPEQDILWDVKTDAIPGVLRWQARLWGLITKLRAAREGPETPNPSVLNKRERSEARKIWENKNYAITQVTGHFTEDFLFNAAISRLMGLTNTLSQASSRVVLHSVEFEEALASLCVMAAPMCPHLASELWAGLSQVRNPLGSVLLGKGSVLQQPWPSVDPEYLQTPDTLQLSVRINNKACGSVSVPREVAQDAQKVQELVLNSSLGARLLSERVIKKAILSPRTALINFLVDE</sequence>
<dbReference type="SUPFAM" id="SSF47323">
    <property type="entry name" value="Anticodon-binding domain of a subclass of class I aminoacyl-tRNA synthetases"/>
    <property type="match status" value="1"/>
</dbReference>
<dbReference type="InterPro" id="IPR009008">
    <property type="entry name" value="Val/Leu/Ile-tRNA-synth_edit"/>
</dbReference>
<feature type="domain" description="Leucyl-tRNA synthetase editing" evidence="15">
    <location>
        <begin position="214"/>
        <end position="373"/>
    </location>
</feature>
<dbReference type="InterPro" id="IPR014729">
    <property type="entry name" value="Rossmann-like_a/b/a_fold"/>
</dbReference>
<keyword evidence="4 11" id="KW-0436">Ligase</keyword>
<reference evidence="16" key="2">
    <citation type="submission" date="2025-09" db="UniProtKB">
        <authorList>
            <consortium name="Ensembl"/>
        </authorList>
    </citation>
    <scope>IDENTIFICATION</scope>
</reference>
<dbReference type="PANTHER" id="PTHR43740:SF2">
    <property type="entry name" value="LEUCINE--TRNA LIGASE, MITOCHONDRIAL"/>
    <property type="match status" value="1"/>
</dbReference>
<evidence type="ECO:0000256" key="10">
    <source>
        <dbReference type="ARBA" id="ARBA00047469"/>
    </source>
</evidence>
<dbReference type="Gene3D" id="1.10.730.10">
    <property type="entry name" value="Isoleucyl-tRNA Synthetase, Domain 1"/>
    <property type="match status" value="1"/>
</dbReference>
<dbReference type="Ensembl" id="ENSSANT00000058644.1">
    <property type="protein sequence ID" value="ENSSANP00000055119.1"/>
    <property type="gene ID" value="ENSSANG00000027134.1"/>
</dbReference>
<evidence type="ECO:0000256" key="2">
    <source>
        <dbReference type="ARBA" id="ARBA00005594"/>
    </source>
</evidence>
<dbReference type="Pfam" id="PF08264">
    <property type="entry name" value="Anticodon_1"/>
    <property type="match status" value="1"/>
</dbReference>
<gene>
    <name evidence="16" type="primary">lars2</name>
</gene>
<name>A0A671PG92_9TELE</name>
<keyword evidence="17" id="KW-1185">Reference proteome</keyword>
<comment type="catalytic activity">
    <reaction evidence="10">
        <text>tRNA(Leu) + L-leucine + ATP = L-leucyl-tRNA(Leu) + AMP + diphosphate</text>
        <dbReference type="Rhea" id="RHEA:11688"/>
        <dbReference type="Rhea" id="RHEA-COMP:9613"/>
        <dbReference type="Rhea" id="RHEA-COMP:9622"/>
        <dbReference type="ChEBI" id="CHEBI:30616"/>
        <dbReference type="ChEBI" id="CHEBI:33019"/>
        <dbReference type="ChEBI" id="CHEBI:57427"/>
        <dbReference type="ChEBI" id="CHEBI:78442"/>
        <dbReference type="ChEBI" id="CHEBI:78494"/>
        <dbReference type="ChEBI" id="CHEBI:456215"/>
        <dbReference type="EC" id="6.1.1.4"/>
    </reaction>
</comment>
<reference evidence="16" key="1">
    <citation type="submission" date="2025-08" db="UniProtKB">
        <authorList>
            <consortium name="Ensembl"/>
        </authorList>
    </citation>
    <scope>IDENTIFICATION</scope>
</reference>
<keyword evidence="6 11" id="KW-0067">ATP-binding</keyword>
<evidence type="ECO:0000256" key="1">
    <source>
        <dbReference type="ARBA" id="ARBA00004173"/>
    </source>
</evidence>
<evidence type="ECO:0000256" key="5">
    <source>
        <dbReference type="ARBA" id="ARBA00022741"/>
    </source>
</evidence>
<evidence type="ECO:0000259" key="12">
    <source>
        <dbReference type="Pfam" id="PF00133"/>
    </source>
</evidence>
<dbReference type="InterPro" id="IPR002300">
    <property type="entry name" value="aa-tRNA-synth_Ia"/>
</dbReference>
<dbReference type="GO" id="GO:0005524">
    <property type="term" value="F:ATP binding"/>
    <property type="evidence" value="ECO:0007669"/>
    <property type="project" value="UniProtKB-KW"/>
</dbReference>
<dbReference type="FunFam" id="1.10.730.10:FF:000011">
    <property type="entry name" value="Leucine--tRNA ligase chloroplastic/mitochondrial"/>
    <property type="match status" value="1"/>
</dbReference>
<evidence type="ECO:0000259" key="13">
    <source>
        <dbReference type="Pfam" id="PF08264"/>
    </source>
</evidence>
<dbReference type="FunFam" id="3.40.50.620:FF:000100">
    <property type="entry name" value="probable leucine--tRNA ligase, mitochondrial"/>
    <property type="match status" value="1"/>
</dbReference>
<evidence type="ECO:0000256" key="11">
    <source>
        <dbReference type="RuleBase" id="RU363035"/>
    </source>
</evidence>
<protein>
    <recommendedName>
        <fullName evidence="3">leucine--tRNA ligase</fullName>
        <ecNumber evidence="3">6.1.1.4</ecNumber>
    </recommendedName>
    <alternativeName>
        <fullName evidence="9">Leucyl-tRNA synthetase</fullName>
    </alternativeName>
</protein>
<feature type="domain" description="Aminoacyl-tRNA synthetase class Ia" evidence="12">
    <location>
        <begin position="582"/>
        <end position="622"/>
    </location>
</feature>
<proteinExistence type="inferred from homology"/>
<keyword evidence="8 11" id="KW-0030">Aminoacyl-tRNA synthetase</keyword>
<dbReference type="CDD" id="cd07958">
    <property type="entry name" value="Anticodon_Ia_Leu_BEm"/>
    <property type="match status" value="1"/>
</dbReference>
<dbReference type="Pfam" id="PF09334">
    <property type="entry name" value="tRNA-synt_1g"/>
    <property type="match status" value="1"/>
</dbReference>
<accession>A0A671PG92</accession>
<dbReference type="SUPFAM" id="SSF52374">
    <property type="entry name" value="Nucleotidylyl transferase"/>
    <property type="match status" value="1"/>
</dbReference>
<evidence type="ECO:0000259" key="14">
    <source>
        <dbReference type="Pfam" id="PF09334"/>
    </source>
</evidence>
<evidence type="ECO:0000256" key="7">
    <source>
        <dbReference type="ARBA" id="ARBA00022917"/>
    </source>
</evidence>
<dbReference type="GO" id="GO:0002161">
    <property type="term" value="F:aminoacyl-tRNA deacylase activity"/>
    <property type="evidence" value="ECO:0007669"/>
    <property type="project" value="InterPro"/>
</dbReference>
<dbReference type="GO" id="GO:0005739">
    <property type="term" value="C:mitochondrion"/>
    <property type="evidence" value="ECO:0007669"/>
    <property type="project" value="UniProtKB-SubCell"/>
</dbReference>
<organism evidence="16 17">
    <name type="scientific">Sinocyclocheilus anshuiensis</name>
    <dbReference type="NCBI Taxonomy" id="1608454"/>
    <lineage>
        <taxon>Eukaryota</taxon>
        <taxon>Metazoa</taxon>
        <taxon>Chordata</taxon>
        <taxon>Craniata</taxon>
        <taxon>Vertebrata</taxon>
        <taxon>Euteleostomi</taxon>
        <taxon>Actinopterygii</taxon>
        <taxon>Neopterygii</taxon>
        <taxon>Teleostei</taxon>
        <taxon>Ostariophysi</taxon>
        <taxon>Cypriniformes</taxon>
        <taxon>Cyprinidae</taxon>
        <taxon>Cyprininae</taxon>
        <taxon>Sinocyclocheilus</taxon>
    </lineage>
</organism>
<dbReference type="InterPro" id="IPR013155">
    <property type="entry name" value="M/V/L/I-tRNA-synth_anticd-bd"/>
</dbReference>
<dbReference type="InterPro" id="IPR009080">
    <property type="entry name" value="tRNAsynth_Ia_anticodon-bd"/>
</dbReference>
<keyword evidence="7 11" id="KW-0648">Protein biosynthesis</keyword>
<dbReference type="PRINTS" id="PR00985">
    <property type="entry name" value="TRNASYNTHLEU"/>
</dbReference>
<dbReference type="InterPro" id="IPR015413">
    <property type="entry name" value="Methionyl/Leucyl_tRNA_Synth"/>
</dbReference>
<dbReference type="SUPFAM" id="SSF50677">
    <property type="entry name" value="ValRS/IleRS/LeuRS editing domain"/>
    <property type="match status" value="1"/>
</dbReference>
<dbReference type="Proteomes" id="UP000472260">
    <property type="component" value="Unassembled WGS sequence"/>
</dbReference>
<feature type="domain" description="Methionyl/Valyl/Leucyl/Isoleucyl-tRNA synthetase anticodon-binding" evidence="13">
    <location>
        <begin position="670"/>
        <end position="792"/>
    </location>
</feature>
<dbReference type="Gene3D" id="3.40.50.620">
    <property type="entry name" value="HUPs"/>
    <property type="match status" value="2"/>
</dbReference>
<keyword evidence="5 11" id="KW-0547">Nucleotide-binding</keyword>
<comment type="similarity">
    <text evidence="2 11">Belongs to the class-I aminoacyl-tRNA synthetase family.</text>
</comment>
<dbReference type="Pfam" id="PF13603">
    <property type="entry name" value="tRNA-synt_1_2"/>
    <property type="match status" value="1"/>
</dbReference>
<dbReference type="InterPro" id="IPR001412">
    <property type="entry name" value="aa-tRNA-synth_I_CS"/>
</dbReference>
<dbReference type="EC" id="6.1.1.4" evidence="3"/>
<evidence type="ECO:0000313" key="17">
    <source>
        <dbReference type="Proteomes" id="UP000472260"/>
    </source>
</evidence>
<comment type="subcellular location">
    <subcellularLocation>
        <location evidence="1">Mitochondrion</location>
    </subcellularLocation>
</comment>
<evidence type="ECO:0000256" key="8">
    <source>
        <dbReference type="ARBA" id="ARBA00023146"/>
    </source>
</evidence>
<evidence type="ECO:0000256" key="9">
    <source>
        <dbReference type="ARBA" id="ARBA00030520"/>
    </source>
</evidence>
<feature type="domain" description="Methionyl/Leucyl tRNA synthetase" evidence="14">
    <location>
        <begin position="74"/>
        <end position="157"/>
    </location>
</feature>
<dbReference type="InterPro" id="IPR002302">
    <property type="entry name" value="Leu-tRNA-ligase"/>
</dbReference>
<evidence type="ECO:0000256" key="3">
    <source>
        <dbReference type="ARBA" id="ARBA00013164"/>
    </source>
</evidence>
<dbReference type="GO" id="GO:0006429">
    <property type="term" value="P:leucyl-tRNA aminoacylation"/>
    <property type="evidence" value="ECO:0007669"/>
    <property type="project" value="InterPro"/>
</dbReference>
<evidence type="ECO:0000256" key="4">
    <source>
        <dbReference type="ARBA" id="ARBA00022598"/>
    </source>
</evidence>
<dbReference type="PANTHER" id="PTHR43740">
    <property type="entry name" value="LEUCYL-TRNA SYNTHETASE"/>
    <property type="match status" value="1"/>
</dbReference>
<dbReference type="GO" id="GO:0032543">
    <property type="term" value="P:mitochondrial translation"/>
    <property type="evidence" value="ECO:0007669"/>
    <property type="project" value="TreeGrafter"/>
</dbReference>
<evidence type="ECO:0000259" key="15">
    <source>
        <dbReference type="Pfam" id="PF13603"/>
    </source>
</evidence>
<dbReference type="GO" id="GO:0004823">
    <property type="term" value="F:leucine-tRNA ligase activity"/>
    <property type="evidence" value="ECO:0007669"/>
    <property type="project" value="UniProtKB-EC"/>
</dbReference>
<evidence type="ECO:0000256" key="6">
    <source>
        <dbReference type="ARBA" id="ARBA00022840"/>
    </source>
</evidence>
<feature type="domain" description="Aminoacyl-tRNA synthetase class Ia" evidence="12">
    <location>
        <begin position="386"/>
        <end position="544"/>
    </location>
</feature>
<dbReference type="CDD" id="cd00812">
    <property type="entry name" value="LeuRS_core"/>
    <property type="match status" value="1"/>
</dbReference>
<dbReference type="Pfam" id="PF00133">
    <property type="entry name" value="tRNA-synt_1"/>
    <property type="match status" value="2"/>
</dbReference>
<dbReference type="AlphaFoldDB" id="A0A671PG92"/>
<dbReference type="InterPro" id="IPR025709">
    <property type="entry name" value="Leu_tRNA-synth_edit"/>
</dbReference>
<evidence type="ECO:0000313" key="16">
    <source>
        <dbReference type="Ensembl" id="ENSSANP00000055119.1"/>
    </source>
</evidence>